<dbReference type="Proteomes" id="UP000693672">
    <property type="component" value="Unassembled WGS sequence"/>
</dbReference>
<keyword evidence="3" id="KW-1185">Reference proteome</keyword>
<dbReference type="InterPro" id="IPR053142">
    <property type="entry name" value="PchR_regulatory_protein"/>
</dbReference>
<dbReference type="GO" id="GO:0043565">
    <property type="term" value="F:sequence-specific DNA binding"/>
    <property type="evidence" value="ECO:0007669"/>
    <property type="project" value="InterPro"/>
</dbReference>
<evidence type="ECO:0000259" key="1">
    <source>
        <dbReference type="PROSITE" id="PS01124"/>
    </source>
</evidence>
<evidence type="ECO:0000313" key="2">
    <source>
        <dbReference type="EMBL" id="CAG7610643.1"/>
    </source>
</evidence>
<dbReference type="PANTHER" id="PTHR47893:SF1">
    <property type="entry name" value="REGULATORY PROTEIN PCHR"/>
    <property type="match status" value="1"/>
</dbReference>
<organism evidence="2 3">
    <name type="scientific">Paenibacillus solanacearum</name>
    <dbReference type="NCBI Taxonomy" id="2048548"/>
    <lineage>
        <taxon>Bacteria</taxon>
        <taxon>Bacillati</taxon>
        <taxon>Bacillota</taxon>
        <taxon>Bacilli</taxon>
        <taxon>Bacillales</taxon>
        <taxon>Paenibacillaceae</taxon>
        <taxon>Paenibacillus</taxon>
    </lineage>
</organism>
<comment type="caution">
    <text evidence="2">The sequence shown here is derived from an EMBL/GenBank/DDBJ whole genome shotgun (WGS) entry which is preliminary data.</text>
</comment>
<dbReference type="AlphaFoldDB" id="A0A916JYA2"/>
<accession>A0A916JYA2</accession>
<name>A0A916JYA2_9BACL</name>
<dbReference type="SMART" id="SM00342">
    <property type="entry name" value="HTH_ARAC"/>
    <property type="match status" value="1"/>
</dbReference>
<proteinExistence type="predicted"/>
<reference evidence="2" key="1">
    <citation type="submission" date="2021-06" db="EMBL/GenBank/DDBJ databases">
        <authorList>
            <person name="Criscuolo A."/>
        </authorList>
    </citation>
    <scope>NUCLEOTIDE SEQUENCE</scope>
    <source>
        <strain evidence="2">CIP111600</strain>
    </source>
</reference>
<feature type="domain" description="HTH araC/xylS-type" evidence="1">
    <location>
        <begin position="19"/>
        <end position="117"/>
    </location>
</feature>
<dbReference type="InterPro" id="IPR018060">
    <property type="entry name" value="HTH_AraC"/>
</dbReference>
<dbReference type="PROSITE" id="PS01124">
    <property type="entry name" value="HTH_ARAC_FAMILY_2"/>
    <property type="match status" value="1"/>
</dbReference>
<dbReference type="GO" id="GO:0003700">
    <property type="term" value="F:DNA-binding transcription factor activity"/>
    <property type="evidence" value="ECO:0007669"/>
    <property type="project" value="InterPro"/>
</dbReference>
<protein>
    <submittedName>
        <fullName evidence="2">HTH-type transcriptional activator RhaR</fullName>
    </submittedName>
</protein>
<dbReference type="RefSeq" id="WP_343223436.1">
    <property type="nucleotide sequence ID" value="NZ_CAJVAS010000004.1"/>
</dbReference>
<dbReference type="Pfam" id="PF12833">
    <property type="entry name" value="HTH_18"/>
    <property type="match status" value="1"/>
</dbReference>
<dbReference type="EMBL" id="CAJVAS010000004">
    <property type="protein sequence ID" value="CAG7610643.1"/>
    <property type="molecule type" value="Genomic_DNA"/>
</dbReference>
<gene>
    <name evidence="2" type="primary">rhaR_18</name>
    <name evidence="2" type="ORF">PAESOLCIP111_01266</name>
</gene>
<dbReference type="PANTHER" id="PTHR47893">
    <property type="entry name" value="REGULATORY PROTEIN PCHR"/>
    <property type="match status" value="1"/>
</dbReference>
<evidence type="ECO:0000313" key="3">
    <source>
        <dbReference type="Proteomes" id="UP000693672"/>
    </source>
</evidence>
<sequence length="131" mass="14869">MAYRFNAVKLSAGDMVKIRQAKDLMTNMMEDPPTLLQLSRMIGLNDFKLKQGFKEMFGTTVFAFLREIRLEKAYRLLQQGDMNVTETSLAVGYSNPSHFSEAFRSKYGINPGVFVRSCARYVSEADANHTP</sequence>